<dbReference type="AlphaFoldDB" id="A0AAE0L115"/>
<proteinExistence type="predicted"/>
<reference evidence="1 2" key="1">
    <citation type="journal article" date="2015" name="Genome Biol. Evol.">
        <title>Comparative Genomics of a Bacterivorous Green Alga Reveals Evolutionary Causalities and Consequences of Phago-Mixotrophic Mode of Nutrition.</title>
        <authorList>
            <person name="Burns J.A."/>
            <person name="Paasch A."/>
            <person name="Narechania A."/>
            <person name="Kim E."/>
        </authorList>
    </citation>
    <scope>NUCLEOTIDE SEQUENCE [LARGE SCALE GENOMIC DNA]</scope>
    <source>
        <strain evidence="1 2">PLY_AMNH</strain>
    </source>
</reference>
<dbReference type="Proteomes" id="UP001190700">
    <property type="component" value="Unassembled WGS sequence"/>
</dbReference>
<evidence type="ECO:0000313" key="2">
    <source>
        <dbReference type="Proteomes" id="UP001190700"/>
    </source>
</evidence>
<evidence type="ECO:0000313" key="1">
    <source>
        <dbReference type="EMBL" id="KAK3267800.1"/>
    </source>
</evidence>
<gene>
    <name evidence="1" type="ORF">CYMTET_23663</name>
</gene>
<protein>
    <submittedName>
        <fullName evidence="1">Uncharacterized protein</fullName>
    </submittedName>
</protein>
<accession>A0AAE0L115</accession>
<dbReference type="EMBL" id="LGRX02012187">
    <property type="protein sequence ID" value="KAK3267800.1"/>
    <property type="molecule type" value="Genomic_DNA"/>
</dbReference>
<comment type="caution">
    <text evidence="1">The sequence shown here is derived from an EMBL/GenBank/DDBJ whole genome shotgun (WGS) entry which is preliminary data.</text>
</comment>
<name>A0AAE0L115_9CHLO</name>
<keyword evidence="2" id="KW-1185">Reference proteome</keyword>
<organism evidence="1 2">
    <name type="scientific">Cymbomonas tetramitiformis</name>
    <dbReference type="NCBI Taxonomy" id="36881"/>
    <lineage>
        <taxon>Eukaryota</taxon>
        <taxon>Viridiplantae</taxon>
        <taxon>Chlorophyta</taxon>
        <taxon>Pyramimonadophyceae</taxon>
        <taxon>Pyramimonadales</taxon>
        <taxon>Pyramimonadaceae</taxon>
        <taxon>Cymbomonas</taxon>
    </lineage>
</organism>
<sequence length="106" mass="11975">MVAALRESFMTEDGQLDDLFTLDDATITGTSDLLSLTLDFYGVDPNDSIMDFNAALITARRKNTLDEEDIKGQFIRAMHSEYFYQPVVTRLLLLHDQRAAVDLLTV</sequence>